<name>D2QM79_SPILD</name>
<evidence type="ECO:0000256" key="1">
    <source>
        <dbReference type="SAM" id="Phobius"/>
    </source>
</evidence>
<dbReference type="HOGENOM" id="CLU_854528_0_0_10"/>
<dbReference type="KEGG" id="sli:Slin_3131"/>
<sequence length="333" mass="37668">MSPDDVLNVLSKQGLILPKQQTEIAELERRRPFSLHWELRSMLYIGILLLSLGLGLLVYDNFDQIGQGALLTAIAAACAGSFYFAWRNRPVWALIQAKSRSTFGDYALILACLLFLTLEGYAQYAYNVFGSRYGLVTLLPAALFLPIAYRFDHRGVLGMALTALISWVGVTVRPLQLYFKTNFFDQDTVISAISLALVLIGVAFVLEHRRIKPHFTYTYLTIAGNLLMVALLGGLFNFDEARLWFALGLGIACFAFDWYTRQQRQSATASEGSFLFLLMSSVYGYIGVTYLFFHYLKPSSDDTYYWYFIVTGIAFVYYLMSQLPKGNRTNESI</sequence>
<feature type="transmembrane region" description="Helical" evidence="1">
    <location>
        <begin position="272"/>
        <end position="292"/>
    </location>
</feature>
<dbReference type="AlphaFoldDB" id="D2QM79"/>
<evidence type="ECO:0000313" key="4">
    <source>
        <dbReference type="Proteomes" id="UP000002028"/>
    </source>
</evidence>
<organism evidence="3 4">
    <name type="scientific">Spirosoma linguale (strain ATCC 33905 / DSM 74 / LMG 10896 / Claus 1)</name>
    <dbReference type="NCBI Taxonomy" id="504472"/>
    <lineage>
        <taxon>Bacteria</taxon>
        <taxon>Pseudomonadati</taxon>
        <taxon>Bacteroidota</taxon>
        <taxon>Cytophagia</taxon>
        <taxon>Cytophagales</taxon>
        <taxon>Cytophagaceae</taxon>
        <taxon>Spirosoma</taxon>
    </lineage>
</organism>
<keyword evidence="1" id="KW-0812">Transmembrane</keyword>
<protein>
    <recommendedName>
        <fullName evidence="2">DUF2157 domain-containing protein</fullName>
    </recommendedName>
</protein>
<feature type="transmembrane region" description="Helical" evidence="1">
    <location>
        <begin position="106"/>
        <end position="126"/>
    </location>
</feature>
<evidence type="ECO:0000313" key="3">
    <source>
        <dbReference type="EMBL" id="ADB39142.1"/>
    </source>
</evidence>
<keyword evidence="1" id="KW-0472">Membrane</keyword>
<dbReference type="eggNOG" id="ENOG502ZB8Y">
    <property type="taxonomic scope" value="Bacteria"/>
</dbReference>
<dbReference type="RefSeq" id="WP_012927667.1">
    <property type="nucleotide sequence ID" value="NC_013730.1"/>
</dbReference>
<feature type="transmembrane region" description="Helical" evidence="1">
    <location>
        <begin position="188"/>
        <end position="206"/>
    </location>
</feature>
<feature type="transmembrane region" description="Helical" evidence="1">
    <location>
        <begin position="132"/>
        <end position="149"/>
    </location>
</feature>
<keyword evidence="1" id="KW-1133">Transmembrane helix</keyword>
<dbReference type="Pfam" id="PF09925">
    <property type="entry name" value="DUF2157"/>
    <property type="match status" value="1"/>
</dbReference>
<feature type="transmembrane region" description="Helical" evidence="1">
    <location>
        <begin position="304"/>
        <end position="320"/>
    </location>
</feature>
<accession>D2QM79</accession>
<feature type="transmembrane region" description="Helical" evidence="1">
    <location>
        <begin position="242"/>
        <end position="260"/>
    </location>
</feature>
<evidence type="ECO:0000259" key="2">
    <source>
        <dbReference type="Pfam" id="PF09925"/>
    </source>
</evidence>
<dbReference type="Proteomes" id="UP000002028">
    <property type="component" value="Chromosome"/>
</dbReference>
<dbReference type="STRING" id="504472.Slin_3131"/>
<proteinExistence type="predicted"/>
<keyword evidence="4" id="KW-1185">Reference proteome</keyword>
<feature type="transmembrane region" description="Helical" evidence="1">
    <location>
        <begin position="39"/>
        <end position="59"/>
    </location>
</feature>
<feature type="transmembrane region" description="Helical" evidence="1">
    <location>
        <begin position="65"/>
        <end position="86"/>
    </location>
</feature>
<feature type="transmembrane region" description="Helical" evidence="1">
    <location>
        <begin position="218"/>
        <end position="236"/>
    </location>
</feature>
<feature type="transmembrane region" description="Helical" evidence="1">
    <location>
        <begin position="156"/>
        <end position="176"/>
    </location>
</feature>
<feature type="domain" description="DUF2157" evidence="2">
    <location>
        <begin position="12"/>
        <end position="155"/>
    </location>
</feature>
<dbReference type="InterPro" id="IPR018677">
    <property type="entry name" value="DUF2157"/>
</dbReference>
<gene>
    <name evidence="3" type="ordered locus">Slin_3131</name>
</gene>
<reference evidence="3 4" key="1">
    <citation type="journal article" date="2010" name="Stand. Genomic Sci.">
        <title>Complete genome sequence of Spirosoma linguale type strain (1).</title>
        <authorList>
            <person name="Lail K."/>
            <person name="Sikorski J."/>
            <person name="Saunders E."/>
            <person name="Lapidus A."/>
            <person name="Glavina Del Rio T."/>
            <person name="Copeland A."/>
            <person name="Tice H."/>
            <person name="Cheng J.-F."/>
            <person name="Lucas S."/>
            <person name="Nolan M."/>
            <person name="Bruce D."/>
            <person name="Goodwin L."/>
            <person name="Pitluck S."/>
            <person name="Ivanova N."/>
            <person name="Mavromatis K."/>
            <person name="Ovchinnikova G."/>
            <person name="Pati A."/>
            <person name="Chen A."/>
            <person name="Palaniappan K."/>
            <person name="Land M."/>
            <person name="Hauser L."/>
            <person name="Chang Y.-J."/>
            <person name="Jeffries C.D."/>
            <person name="Chain P."/>
            <person name="Brettin T."/>
            <person name="Detter J.C."/>
            <person name="Schuetze A."/>
            <person name="Rohde M."/>
            <person name="Tindall B.J."/>
            <person name="Goeker M."/>
            <person name="Bristow J."/>
            <person name="Eisen J.A."/>
            <person name="Markowitz V."/>
            <person name="Hugenholtz P."/>
            <person name="Kyrpides N.C."/>
            <person name="Klenk H.-P."/>
            <person name="Chen F."/>
        </authorList>
    </citation>
    <scope>NUCLEOTIDE SEQUENCE [LARGE SCALE GENOMIC DNA]</scope>
    <source>
        <strain evidence="4">ATCC 33905 / DSM 74 / LMG 10896 / Claus 1</strain>
    </source>
</reference>
<dbReference type="EMBL" id="CP001769">
    <property type="protein sequence ID" value="ADB39142.1"/>
    <property type="molecule type" value="Genomic_DNA"/>
</dbReference>